<dbReference type="InterPro" id="IPR036393">
    <property type="entry name" value="AceGlu_kinase-like_sf"/>
</dbReference>
<evidence type="ECO:0000256" key="3">
    <source>
        <dbReference type="ARBA" id="ARBA00012899"/>
    </source>
</evidence>
<dbReference type="STRING" id="3218.A0A2K1IW75"/>
<dbReference type="PANTHER" id="PTHR42833:SF4">
    <property type="entry name" value="URIDYLATE KINASE PUMPKIN, CHLOROPLASTIC"/>
    <property type="match status" value="1"/>
</dbReference>
<evidence type="ECO:0000256" key="2">
    <source>
        <dbReference type="ARBA" id="ARBA00007614"/>
    </source>
</evidence>
<dbReference type="CDD" id="cd04254">
    <property type="entry name" value="AAK_UMPK-PyrH-Ec"/>
    <property type="match status" value="1"/>
</dbReference>
<dbReference type="Gramene" id="Pp3c20_22890V3.1">
    <property type="protein sequence ID" value="Pp3c20_22890V3.1"/>
    <property type="gene ID" value="Pp3c20_22890"/>
</dbReference>
<sequence length="378" mass="40745">MAVVACSPCHCTPMTLKSSDLSSLSSPLPSTLHILDLTSRSARGKSQHRVYSPTFELRTPQALGSPPGFEESERIGGARRAALFGLETQMRQMLGRTHALGSLPDLDMFNDPRSFEEDFRKTGLSTMSSKNPGYSYRWRRVLLKVSGEALSGDGTQNIDPKVTMAIAREVAAITRLGVEVAIVVGGGNFFRGASWVGASGLDRASADQIGMMATVMNAIFLQASMESIGVPTRVQTAFRMNEVAEPYIRRRAIRHLEKGRVVIFGAGTGNPFFTTDTAAALRAAEIGAEVVLKATNVDGVYDCDPRKNKDATLLKHVSYREVAIKGLSVMDITAITLCQENCIPVVVFNLSKAGNISKALSGERIGTLIDVGMGNQMI</sequence>
<evidence type="ECO:0000259" key="10">
    <source>
        <dbReference type="Pfam" id="PF00696"/>
    </source>
</evidence>
<dbReference type="AlphaFoldDB" id="A0A2K1IW75"/>
<reference evidence="12" key="3">
    <citation type="submission" date="2020-12" db="UniProtKB">
        <authorList>
            <consortium name="EnsemblPlants"/>
        </authorList>
    </citation>
    <scope>IDENTIFICATION</scope>
</reference>
<accession>A0A2K1IW75</accession>
<evidence type="ECO:0000256" key="9">
    <source>
        <dbReference type="ARBA" id="ARBA00032092"/>
    </source>
</evidence>
<evidence type="ECO:0000313" key="12">
    <source>
        <dbReference type="EnsemblPlants" id="Pp3c20_22890V3.1"/>
    </source>
</evidence>
<dbReference type="GO" id="GO:0009570">
    <property type="term" value="C:chloroplast stroma"/>
    <property type="evidence" value="ECO:0000318"/>
    <property type="project" value="GO_Central"/>
</dbReference>
<dbReference type="EnsemblPlants" id="Pp3c20_22890V3.2">
    <property type="protein sequence ID" value="Pp3c20_22890V3.2"/>
    <property type="gene ID" value="Pp3c20_22890"/>
</dbReference>
<dbReference type="GO" id="GO:0006225">
    <property type="term" value="P:UDP biosynthetic process"/>
    <property type="evidence" value="ECO:0000318"/>
    <property type="project" value="GO_Central"/>
</dbReference>
<dbReference type="InterPro" id="IPR015963">
    <property type="entry name" value="Uridylate_kinase_bac"/>
</dbReference>
<dbReference type="SUPFAM" id="SSF53633">
    <property type="entry name" value="Carbamate kinase-like"/>
    <property type="match status" value="1"/>
</dbReference>
<keyword evidence="13" id="KW-1185">Reference proteome</keyword>
<keyword evidence="7" id="KW-0067">ATP-binding</keyword>
<dbReference type="Pfam" id="PF00696">
    <property type="entry name" value="AA_kinase"/>
    <property type="match status" value="1"/>
</dbReference>
<dbReference type="UniPathway" id="UPA00159">
    <property type="reaction ID" value="UER00275"/>
</dbReference>
<dbReference type="Proteomes" id="UP000006727">
    <property type="component" value="Chromosome 20"/>
</dbReference>
<dbReference type="FunFam" id="3.40.1160.10:FF:000001">
    <property type="entry name" value="Uridylate kinase"/>
    <property type="match status" value="1"/>
</dbReference>
<dbReference type="EC" id="2.7.4.22" evidence="3"/>
<proteinExistence type="inferred from homology"/>
<comment type="pathway">
    <text evidence="1">Pyrimidine metabolism; CTP biosynthesis via de novo pathway; UDP from UMP (UMPK route): step 1/1.</text>
</comment>
<dbReference type="NCBIfam" id="TIGR02075">
    <property type="entry name" value="pyrH_bact"/>
    <property type="match status" value="1"/>
</dbReference>
<dbReference type="GO" id="GO:0044210">
    <property type="term" value="P:'de novo' CTP biosynthetic process"/>
    <property type="evidence" value="ECO:0007669"/>
    <property type="project" value="UniProtKB-UniPathway"/>
</dbReference>
<keyword evidence="4" id="KW-0808">Transferase</keyword>
<evidence type="ECO:0000313" key="13">
    <source>
        <dbReference type="Proteomes" id="UP000006727"/>
    </source>
</evidence>
<evidence type="ECO:0000256" key="4">
    <source>
        <dbReference type="ARBA" id="ARBA00022679"/>
    </source>
</evidence>
<evidence type="ECO:0000256" key="5">
    <source>
        <dbReference type="ARBA" id="ARBA00022741"/>
    </source>
</evidence>
<reference evidence="11 13" key="1">
    <citation type="journal article" date="2008" name="Science">
        <title>The Physcomitrella genome reveals evolutionary insights into the conquest of land by plants.</title>
        <authorList>
            <person name="Rensing S."/>
            <person name="Lang D."/>
            <person name="Zimmer A."/>
            <person name="Terry A."/>
            <person name="Salamov A."/>
            <person name="Shapiro H."/>
            <person name="Nishiyama T."/>
            <person name="Perroud P.-F."/>
            <person name="Lindquist E."/>
            <person name="Kamisugi Y."/>
            <person name="Tanahashi T."/>
            <person name="Sakakibara K."/>
            <person name="Fujita T."/>
            <person name="Oishi K."/>
            <person name="Shin-I T."/>
            <person name="Kuroki Y."/>
            <person name="Toyoda A."/>
            <person name="Suzuki Y."/>
            <person name="Hashimoto A."/>
            <person name="Yamaguchi K."/>
            <person name="Sugano A."/>
            <person name="Kohara Y."/>
            <person name="Fujiyama A."/>
            <person name="Anterola A."/>
            <person name="Aoki S."/>
            <person name="Ashton N."/>
            <person name="Barbazuk W.B."/>
            <person name="Barker E."/>
            <person name="Bennetzen J."/>
            <person name="Bezanilla M."/>
            <person name="Blankenship R."/>
            <person name="Cho S.H."/>
            <person name="Dutcher S."/>
            <person name="Estelle M."/>
            <person name="Fawcett J.A."/>
            <person name="Gundlach H."/>
            <person name="Hanada K."/>
            <person name="Heyl A."/>
            <person name="Hicks K.A."/>
            <person name="Hugh J."/>
            <person name="Lohr M."/>
            <person name="Mayer K."/>
            <person name="Melkozernov A."/>
            <person name="Murata T."/>
            <person name="Nelson D."/>
            <person name="Pils B."/>
            <person name="Prigge M."/>
            <person name="Reiss B."/>
            <person name="Renner T."/>
            <person name="Rombauts S."/>
            <person name="Rushton P."/>
            <person name="Sanderfoot A."/>
            <person name="Schween G."/>
            <person name="Shiu S.-H."/>
            <person name="Stueber K."/>
            <person name="Theodoulou F.L."/>
            <person name="Tu H."/>
            <person name="Van de Peer Y."/>
            <person name="Verrier P.J."/>
            <person name="Waters E."/>
            <person name="Wood A."/>
            <person name="Yang L."/>
            <person name="Cove D."/>
            <person name="Cuming A."/>
            <person name="Hasebe M."/>
            <person name="Lucas S."/>
            <person name="Mishler D.B."/>
            <person name="Reski R."/>
            <person name="Grigoriev I."/>
            <person name="Quatrano R.S."/>
            <person name="Boore J.L."/>
        </authorList>
    </citation>
    <scope>NUCLEOTIDE SEQUENCE [LARGE SCALE GENOMIC DNA]</scope>
    <source>
        <strain evidence="12 13">cv. Gransden 2004</strain>
    </source>
</reference>
<protein>
    <recommendedName>
        <fullName evidence="3">UMP kinase</fullName>
        <ecNumber evidence="3">2.7.4.22</ecNumber>
    </recommendedName>
    <alternativeName>
        <fullName evidence="9">Uridine monophosphate kinase</fullName>
    </alternativeName>
</protein>
<dbReference type="OrthoDB" id="409889at2759"/>
<evidence type="ECO:0000256" key="7">
    <source>
        <dbReference type="ARBA" id="ARBA00022840"/>
    </source>
</evidence>
<dbReference type="HAMAP" id="MF_01220_B">
    <property type="entry name" value="PyrH_B"/>
    <property type="match status" value="1"/>
</dbReference>
<dbReference type="KEGG" id="ppp:112272960"/>
<dbReference type="RefSeq" id="XP_024356956.1">
    <property type="nucleotide sequence ID" value="XM_024501188.2"/>
</dbReference>
<dbReference type="GO" id="GO:0033862">
    <property type="term" value="F:UMP kinase activity"/>
    <property type="evidence" value="ECO:0000318"/>
    <property type="project" value="GO_Central"/>
</dbReference>
<feature type="domain" description="Aspartate/glutamate/uridylate kinase" evidence="10">
    <location>
        <begin position="140"/>
        <end position="349"/>
    </location>
</feature>
<reference evidence="11 13" key="2">
    <citation type="journal article" date="2018" name="Plant J.">
        <title>The Physcomitrella patens chromosome-scale assembly reveals moss genome structure and evolution.</title>
        <authorList>
            <person name="Lang D."/>
            <person name="Ullrich K.K."/>
            <person name="Murat F."/>
            <person name="Fuchs J."/>
            <person name="Jenkins J."/>
            <person name="Haas F.B."/>
            <person name="Piednoel M."/>
            <person name="Gundlach H."/>
            <person name="Van Bel M."/>
            <person name="Meyberg R."/>
            <person name="Vives C."/>
            <person name="Morata J."/>
            <person name="Symeonidi A."/>
            <person name="Hiss M."/>
            <person name="Muchero W."/>
            <person name="Kamisugi Y."/>
            <person name="Saleh O."/>
            <person name="Blanc G."/>
            <person name="Decker E.L."/>
            <person name="van Gessel N."/>
            <person name="Grimwood J."/>
            <person name="Hayes R.D."/>
            <person name="Graham S.W."/>
            <person name="Gunter L.E."/>
            <person name="McDaniel S.F."/>
            <person name="Hoernstein S.N.W."/>
            <person name="Larsson A."/>
            <person name="Li F.W."/>
            <person name="Perroud P.F."/>
            <person name="Phillips J."/>
            <person name="Ranjan P."/>
            <person name="Rokshar D.S."/>
            <person name="Rothfels C.J."/>
            <person name="Schneider L."/>
            <person name="Shu S."/>
            <person name="Stevenson D.W."/>
            <person name="Thummler F."/>
            <person name="Tillich M."/>
            <person name="Villarreal Aguilar J.C."/>
            <person name="Widiez T."/>
            <person name="Wong G.K."/>
            <person name="Wymore A."/>
            <person name="Zhang Y."/>
            <person name="Zimmer A.D."/>
            <person name="Quatrano R.S."/>
            <person name="Mayer K.F.X."/>
            <person name="Goodstein D."/>
            <person name="Casacuberta J.M."/>
            <person name="Vandepoele K."/>
            <person name="Reski R."/>
            <person name="Cuming A.C."/>
            <person name="Tuskan G.A."/>
            <person name="Maumus F."/>
            <person name="Salse J."/>
            <person name="Schmutz J."/>
            <person name="Rensing S.A."/>
        </authorList>
    </citation>
    <scope>NUCLEOTIDE SEQUENCE [LARGE SCALE GENOMIC DNA]</scope>
    <source>
        <strain evidence="12 13">cv. Gransden 2004</strain>
    </source>
</reference>
<name>A0A2K1IW75_PHYPA</name>
<keyword evidence="6" id="KW-0418">Kinase</keyword>
<dbReference type="Gene3D" id="3.40.1160.10">
    <property type="entry name" value="Acetylglutamate kinase-like"/>
    <property type="match status" value="1"/>
</dbReference>
<gene>
    <name evidence="12" type="primary">LOC112272960</name>
    <name evidence="11" type="ORF">PHYPA_025476</name>
</gene>
<keyword evidence="5" id="KW-0547">Nucleotide-binding</keyword>
<dbReference type="InterPro" id="IPR001048">
    <property type="entry name" value="Asp/Glu/Uridylate_kinase"/>
</dbReference>
<organism evidence="11">
    <name type="scientific">Physcomitrium patens</name>
    <name type="common">Spreading-leaved earth moss</name>
    <name type="synonym">Physcomitrella patens</name>
    <dbReference type="NCBI Taxonomy" id="3218"/>
    <lineage>
        <taxon>Eukaryota</taxon>
        <taxon>Viridiplantae</taxon>
        <taxon>Streptophyta</taxon>
        <taxon>Embryophyta</taxon>
        <taxon>Bryophyta</taxon>
        <taxon>Bryophytina</taxon>
        <taxon>Bryopsida</taxon>
        <taxon>Funariidae</taxon>
        <taxon>Funariales</taxon>
        <taxon>Funariaceae</taxon>
        <taxon>Physcomitrium</taxon>
    </lineage>
</organism>
<dbReference type="GO" id="GO:0005524">
    <property type="term" value="F:ATP binding"/>
    <property type="evidence" value="ECO:0007669"/>
    <property type="project" value="UniProtKB-KW"/>
</dbReference>
<comment type="similarity">
    <text evidence="2">Belongs to the UMP kinase family.</text>
</comment>
<dbReference type="PANTHER" id="PTHR42833">
    <property type="entry name" value="URIDYLATE KINASE"/>
    <property type="match status" value="1"/>
</dbReference>
<evidence type="ECO:0000256" key="8">
    <source>
        <dbReference type="ARBA" id="ARBA00022975"/>
    </source>
</evidence>
<dbReference type="Gramene" id="Pp3c20_22890V3.2">
    <property type="protein sequence ID" value="Pp3c20_22890V3.2"/>
    <property type="gene ID" value="Pp3c20_22890"/>
</dbReference>
<dbReference type="GeneID" id="112272960"/>
<dbReference type="EnsemblPlants" id="Pp3c20_22890V3.1">
    <property type="protein sequence ID" value="Pp3c20_22890V3.1"/>
    <property type="gene ID" value="Pp3c20_22890"/>
</dbReference>
<keyword evidence="8" id="KW-0665">Pyrimidine biosynthesis</keyword>
<dbReference type="FunCoup" id="A0A2K1IW75">
    <property type="interactions" value="1019"/>
</dbReference>
<evidence type="ECO:0000256" key="6">
    <source>
        <dbReference type="ARBA" id="ARBA00022777"/>
    </source>
</evidence>
<evidence type="ECO:0000256" key="1">
    <source>
        <dbReference type="ARBA" id="ARBA00004791"/>
    </source>
</evidence>
<dbReference type="EMBL" id="ABEU02000020">
    <property type="protein sequence ID" value="PNR33532.1"/>
    <property type="molecule type" value="Genomic_DNA"/>
</dbReference>
<evidence type="ECO:0000313" key="11">
    <source>
        <dbReference type="EMBL" id="PNR33532.1"/>
    </source>
</evidence>
<dbReference type="PaxDb" id="3218-PP1S241_40V6.1"/>